<sequence>MHWKRGVRWFDLAVPARVVEAACCVVPIEEVVCVTRLQQVLFELDGQYLGHPYFVTGNALFNTIARRVDEQVARALNVSHGVFVPGEYGEYPDSTSKNGYAGKLGQSLPEVESYADLFVFRDPAHRWLLDSRPRDAHNTHPLQIHGDRVAFDSTCWFGRPEEMRDHRRSVSWYLHCYLHVQPGDDVLPLSEGVLDGVRVGGARNYGFGELSVAEMQVVDVEALDCSRLEAAQGSDEPCWVELVTPYVLETEHPCGDDQSIPWWWGVDDESELRCREARFVDGDETYAVTVVDHGQLVPYAGPDPVGTAVNGVSRVGTHSKFGFGELRVWPPGADRVPERVEGEGGDAA</sequence>
<proteinExistence type="predicted"/>
<accession>A0A1I3SG97</accession>
<name>A0A1I3SG97_9EURY</name>
<dbReference type="Proteomes" id="UP000182829">
    <property type="component" value="Unassembled WGS sequence"/>
</dbReference>
<dbReference type="OMA" id="PRDAHNT"/>
<gene>
    <name evidence="1" type="ORF">SAMN05443661_1406</name>
</gene>
<evidence type="ECO:0000313" key="1">
    <source>
        <dbReference type="EMBL" id="SFJ56641.1"/>
    </source>
</evidence>
<organism evidence="1 2">
    <name type="scientific">Natronobacterium gregoryi</name>
    <dbReference type="NCBI Taxonomy" id="44930"/>
    <lineage>
        <taxon>Archaea</taxon>
        <taxon>Methanobacteriati</taxon>
        <taxon>Methanobacteriota</taxon>
        <taxon>Stenosarchaea group</taxon>
        <taxon>Halobacteria</taxon>
        <taxon>Halobacteriales</taxon>
        <taxon>Natrialbaceae</taxon>
        <taxon>Natronobacterium</taxon>
    </lineage>
</organism>
<dbReference type="AlphaFoldDB" id="A0A1I3SG97"/>
<protein>
    <submittedName>
        <fullName evidence="1">Uncharacterized protein</fullName>
    </submittedName>
</protein>
<reference evidence="1 2" key="1">
    <citation type="submission" date="2016-10" db="EMBL/GenBank/DDBJ databases">
        <authorList>
            <person name="de Groot N.N."/>
        </authorList>
    </citation>
    <scope>NUCLEOTIDE SEQUENCE [LARGE SCALE GENOMIC DNA]</scope>
    <source>
        <strain evidence="1 2">SP2</strain>
    </source>
</reference>
<evidence type="ECO:0000313" key="2">
    <source>
        <dbReference type="Proteomes" id="UP000182829"/>
    </source>
</evidence>
<dbReference type="EMBL" id="FORO01000040">
    <property type="protein sequence ID" value="SFJ56641.1"/>
    <property type="molecule type" value="Genomic_DNA"/>
</dbReference>